<evidence type="ECO:0000256" key="4">
    <source>
        <dbReference type="ARBA" id="ARBA00041057"/>
    </source>
</evidence>
<comment type="caution">
    <text evidence="13">The sequence shown here is derived from an EMBL/GenBank/DDBJ whole genome shotgun (WGS) entry which is preliminary data.</text>
</comment>
<organism evidence="13 14">
    <name type="scientific">Penicillium arizonense</name>
    <dbReference type="NCBI Taxonomy" id="1835702"/>
    <lineage>
        <taxon>Eukaryota</taxon>
        <taxon>Fungi</taxon>
        <taxon>Dikarya</taxon>
        <taxon>Ascomycota</taxon>
        <taxon>Pezizomycotina</taxon>
        <taxon>Eurotiomycetes</taxon>
        <taxon>Eurotiomycetidae</taxon>
        <taxon>Eurotiales</taxon>
        <taxon>Aspergillaceae</taxon>
        <taxon>Penicillium</taxon>
    </lineage>
</organism>
<evidence type="ECO:0000256" key="1">
    <source>
        <dbReference type="ARBA" id="ARBA00010702"/>
    </source>
</evidence>
<protein>
    <recommendedName>
        <fullName evidence="4">ADP-ribosylhydrolase ARH3</fullName>
        <ecNumber evidence="2">3.2.1.143</ecNumber>
    </recommendedName>
    <alternativeName>
        <fullName evidence="5">ADP-ribose glycohydrolase ARH3</fullName>
    </alternativeName>
    <alternativeName>
        <fullName evidence="6">ADP-ribosylhydrolase 3</fullName>
    </alternativeName>
    <alternativeName>
        <fullName evidence="9">O-acetyl-ADP-ribose deacetylase ARH3</fullName>
    </alternativeName>
    <alternativeName>
        <fullName evidence="10">Poly(ADP-ribose) glycohydrolase ARH3</fullName>
    </alternativeName>
    <alternativeName>
        <fullName evidence="8">[Protein ADP-ribosylarginine] hydrolase-like protein 2</fullName>
    </alternativeName>
    <alternativeName>
        <fullName evidence="7">[Protein ADP-ribosylserine] hydrolase</fullName>
    </alternativeName>
</protein>
<evidence type="ECO:0000256" key="11">
    <source>
        <dbReference type="ARBA" id="ARBA00049015"/>
    </source>
</evidence>
<feature type="binding site" evidence="12">
    <location>
        <position position="54"/>
    </location>
    <ligand>
        <name>Mg(2+)</name>
        <dbReference type="ChEBI" id="CHEBI:18420"/>
        <label>1</label>
    </ligand>
</feature>
<evidence type="ECO:0000313" key="13">
    <source>
        <dbReference type="EMBL" id="OGE48486.1"/>
    </source>
</evidence>
<dbReference type="RefSeq" id="XP_022483941.1">
    <property type="nucleotide sequence ID" value="XM_022636241.1"/>
</dbReference>
<dbReference type="GO" id="GO:0046872">
    <property type="term" value="F:metal ion binding"/>
    <property type="evidence" value="ECO:0007669"/>
    <property type="project" value="UniProtKB-KW"/>
</dbReference>
<evidence type="ECO:0000256" key="8">
    <source>
        <dbReference type="ARBA" id="ARBA00042850"/>
    </source>
</evidence>
<dbReference type="EC" id="3.2.1.143" evidence="2"/>
<keyword evidence="3" id="KW-0378">Hydrolase</keyword>
<keyword evidence="14" id="KW-1185">Reference proteome</keyword>
<dbReference type="PANTHER" id="PTHR16222">
    <property type="entry name" value="ADP-RIBOSYLGLYCOHYDROLASE"/>
    <property type="match status" value="1"/>
</dbReference>
<dbReference type="Proteomes" id="UP000177622">
    <property type="component" value="Unassembled WGS sequence"/>
</dbReference>
<sequence>MAVSPKSRTEGAIWGVCVADALGGPVQFKDPNTFEPITGLRYVAPFRQPAGSYSDDGSMTLALANSFVESEMQYNHIMSIKFYVEWMTHGRFSTIDRAWDMGYSTRKALSIWKKSRMENIEGAQARIDIELDSEERSGNGSLMRIVPVGVVYWRDVRLAREVARVQGRVTHPSLPCVEACEAYTELVCGVMNGHTKQQLFDTFSAFPFTHRALKERMAQYKTISDWTAKTSEHITSSGWVVDTLEVALWAFFKYDSWKKGALAVVNRGGDSDTAGAVYGGLAGAYYGVEFIPQEWKDGMQRKDFIGGIANKLAQGHKEQAICNTTQRISHETETPVVDPSALTWQSSVKSSIPTINQNILASTLCFTNRPASFTRSSKDQLRTQLSPMSQVNESCVFIPISSEDIKTYVTQAWAEVRPIAEVLPKFTGSHDSFQ</sequence>
<dbReference type="STRING" id="1835702.A0A1F5L612"/>
<evidence type="ECO:0000256" key="5">
    <source>
        <dbReference type="ARBA" id="ARBA00042398"/>
    </source>
</evidence>
<reference evidence="13 14" key="1">
    <citation type="journal article" date="2016" name="Sci. Rep.">
        <title>Penicillium arizonense, a new, genome sequenced fungal species, reveals a high chemical diversity in secreted metabolites.</title>
        <authorList>
            <person name="Grijseels S."/>
            <person name="Nielsen J.C."/>
            <person name="Randelovic M."/>
            <person name="Nielsen J."/>
            <person name="Nielsen K.F."/>
            <person name="Workman M."/>
            <person name="Frisvad J.C."/>
        </authorList>
    </citation>
    <scope>NUCLEOTIDE SEQUENCE [LARGE SCALE GENOMIC DNA]</scope>
    <source>
        <strain evidence="13 14">CBS 141311</strain>
    </source>
</reference>
<feature type="binding site" evidence="12">
    <location>
        <position position="270"/>
    </location>
    <ligand>
        <name>Mg(2+)</name>
        <dbReference type="ChEBI" id="CHEBI:18420"/>
        <label>1</label>
    </ligand>
</feature>
<feature type="binding site" evidence="12">
    <location>
        <position position="272"/>
    </location>
    <ligand>
        <name>Mg(2+)</name>
        <dbReference type="ChEBI" id="CHEBI:18420"/>
        <label>1</label>
    </ligand>
</feature>
<dbReference type="InterPro" id="IPR005502">
    <property type="entry name" value="Ribosyl_crysJ1"/>
</dbReference>
<evidence type="ECO:0000256" key="12">
    <source>
        <dbReference type="PIRSR" id="PIRSR605502-1"/>
    </source>
</evidence>
<evidence type="ECO:0000256" key="2">
    <source>
        <dbReference type="ARBA" id="ARBA00012255"/>
    </source>
</evidence>
<keyword evidence="12" id="KW-0479">Metal-binding</keyword>
<dbReference type="InterPro" id="IPR036705">
    <property type="entry name" value="Ribosyl_crysJ1_sf"/>
</dbReference>
<evidence type="ECO:0000256" key="3">
    <source>
        <dbReference type="ARBA" id="ARBA00022801"/>
    </source>
</evidence>
<comment type="cofactor">
    <cofactor evidence="12">
        <name>Mg(2+)</name>
        <dbReference type="ChEBI" id="CHEBI:18420"/>
    </cofactor>
    <text evidence="12">Binds 2 magnesium ions per subunit.</text>
</comment>
<dbReference type="EMBL" id="LXJU01000028">
    <property type="protein sequence ID" value="OGE48486.1"/>
    <property type="molecule type" value="Genomic_DNA"/>
</dbReference>
<dbReference type="GO" id="GO:0004649">
    <property type="term" value="F:poly(ADP-ribose) glycohydrolase activity"/>
    <property type="evidence" value="ECO:0007669"/>
    <property type="project" value="UniProtKB-EC"/>
</dbReference>
<dbReference type="GeneID" id="34580975"/>
<comment type="catalytic activity">
    <reaction evidence="11">
        <text>alpha-NAD(+) + H2O = ADP-D-ribose + nicotinamide + H(+)</text>
        <dbReference type="Rhea" id="RHEA:68792"/>
        <dbReference type="ChEBI" id="CHEBI:15377"/>
        <dbReference type="ChEBI" id="CHEBI:15378"/>
        <dbReference type="ChEBI" id="CHEBI:17154"/>
        <dbReference type="ChEBI" id="CHEBI:57967"/>
        <dbReference type="ChEBI" id="CHEBI:77017"/>
    </reaction>
</comment>
<feature type="binding site" evidence="12">
    <location>
        <position position="273"/>
    </location>
    <ligand>
        <name>Mg(2+)</name>
        <dbReference type="ChEBI" id="CHEBI:18420"/>
        <label>1</label>
    </ligand>
</feature>
<feature type="binding site" evidence="12">
    <location>
        <position position="55"/>
    </location>
    <ligand>
        <name>Mg(2+)</name>
        <dbReference type="ChEBI" id="CHEBI:18420"/>
        <label>1</label>
    </ligand>
</feature>
<accession>A0A1F5L612</accession>
<evidence type="ECO:0000256" key="6">
    <source>
        <dbReference type="ARBA" id="ARBA00042471"/>
    </source>
</evidence>
<dbReference type="Pfam" id="PF03747">
    <property type="entry name" value="ADP_ribosyl_GH"/>
    <property type="match status" value="1"/>
</dbReference>
<dbReference type="SUPFAM" id="SSF101478">
    <property type="entry name" value="ADP-ribosylglycohydrolase"/>
    <property type="match status" value="1"/>
</dbReference>
<comment type="similarity">
    <text evidence="1">Belongs to the ADP-ribosylglycohydrolase family.</text>
</comment>
<feature type="binding site" evidence="12">
    <location>
        <position position="56"/>
    </location>
    <ligand>
        <name>Mg(2+)</name>
        <dbReference type="ChEBI" id="CHEBI:18420"/>
        <label>1</label>
    </ligand>
</feature>
<evidence type="ECO:0000313" key="14">
    <source>
        <dbReference type="Proteomes" id="UP000177622"/>
    </source>
</evidence>
<evidence type="ECO:0000256" key="10">
    <source>
        <dbReference type="ARBA" id="ARBA00043193"/>
    </source>
</evidence>
<dbReference type="AlphaFoldDB" id="A0A1F5L612"/>
<evidence type="ECO:0000256" key="7">
    <source>
        <dbReference type="ARBA" id="ARBA00042722"/>
    </source>
</evidence>
<name>A0A1F5L612_PENAI</name>
<proteinExistence type="inferred from homology"/>
<dbReference type="OrthoDB" id="2021138at2759"/>
<dbReference type="PANTHER" id="PTHR16222:SF24">
    <property type="entry name" value="ADP-RIBOSYLHYDROLASE ARH3"/>
    <property type="match status" value="1"/>
</dbReference>
<keyword evidence="12" id="KW-0460">Magnesium</keyword>
<gene>
    <name evidence="13" type="ORF">PENARI_c028G10720</name>
</gene>
<evidence type="ECO:0000256" key="9">
    <source>
        <dbReference type="ARBA" id="ARBA00043187"/>
    </source>
</evidence>
<dbReference type="InterPro" id="IPR050792">
    <property type="entry name" value="ADP-ribosylglycohydrolase"/>
</dbReference>
<dbReference type="Gene3D" id="1.10.4080.10">
    <property type="entry name" value="ADP-ribosylation/Crystallin J1"/>
    <property type="match status" value="1"/>
</dbReference>